<proteinExistence type="predicted"/>
<keyword evidence="1" id="KW-0597">Phosphoprotein</keyword>
<keyword evidence="4" id="KW-1185">Reference proteome</keyword>
<dbReference type="OrthoDB" id="2830at2157"/>
<dbReference type="Gene3D" id="3.40.50.2300">
    <property type="match status" value="1"/>
</dbReference>
<organism evidence="3 4">
    <name type="scientific">Halomicrobium zhouii</name>
    <dbReference type="NCBI Taxonomy" id="767519"/>
    <lineage>
        <taxon>Archaea</taxon>
        <taxon>Methanobacteriati</taxon>
        <taxon>Methanobacteriota</taxon>
        <taxon>Stenosarchaea group</taxon>
        <taxon>Halobacteria</taxon>
        <taxon>Halobacteriales</taxon>
        <taxon>Haloarculaceae</taxon>
        <taxon>Halomicrobium</taxon>
    </lineage>
</organism>
<dbReference type="GO" id="GO:0000160">
    <property type="term" value="P:phosphorelay signal transduction system"/>
    <property type="evidence" value="ECO:0007669"/>
    <property type="project" value="InterPro"/>
</dbReference>
<dbReference type="InterPro" id="IPR052048">
    <property type="entry name" value="ST_Response_Regulator"/>
</dbReference>
<dbReference type="SMART" id="SM00448">
    <property type="entry name" value="REC"/>
    <property type="match status" value="1"/>
</dbReference>
<name>A0A1I6L4U2_9EURY</name>
<dbReference type="Proteomes" id="UP000199062">
    <property type="component" value="Unassembled WGS sequence"/>
</dbReference>
<dbReference type="PANTHER" id="PTHR43228">
    <property type="entry name" value="TWO-COMPONENT RESPONSE REGULATOR"/>
    <property type="match status" value="1"/>
</dbReference>
<dbReference type="EMBL" id="FOZK01000002">
    <property type="protein sequence ID" value="SFR98456.1"/>
    <property type="molecule type" value="Genomic_DNA"/>
</dbReference>
<feature type="modified residue" description="4-aspartylphosphate" evidence="1">
    <location>
        <position position="52"/>
    </location>
</feature>
<dbReference type="SUPFAM" id="SSF52172">
    <property type="entry name" value="CheY-like"/>
    <property type="match status" value="1"/>
</dbReference>
<dbReference type="PANTHER" id="PTHR43228:SF1">
    <property type="entry name" value="TWO-COMPONENT RESPONSE REGULATOR ARR22"/>
    <property type="match status" value="1"/>
</dbReference>
<dbReference type="STRING" id="767519.SAMN05216559_2036"/>
<dbReference type="InterPro" id="IPR011006">
    <property type="entry name" value="CheY-like_superfamily"/>
</dbReference>
<evidence type="ECO:0000259" key="2">
    <source>
        <dbReference type="PROSITE" id="PS50110"/>
    </source>
</evidence>
<dbReference type="RefSeq" id="WP_089816411.1">
    <property type="nucleotide sequence ID" value="NZ_FOZK01000002.1"/>
</dbReference>
<feature type="domain" description="Response regulatory" evidence="2">
    <location>
        <begin position="3"/>
        <end position="117"/>
    </location>
</feature>
<dbReference type="AlphaFoldDB" id="A0A1I6L4U2"/>
<sequence length="119" mass="13181">MPEVLIADDSEFMRNLLREILEEDHTIVGEVENGVEAVEVYKEQTPDLVMMDIVMPIRDGIEATDDIKSSNPDANVIMCTSVGQEEKMKEAVRAGADGYITKPFQKPSVIEAIEDVVPS</sequence>
<protein>
    <submittedName>
        <fullName evidence="3">Two-component system, chemotaxis family, response regulator CheY</fullName>
    </submittedName>
</protein>
<dbReference type="InterPro" id="IPR053548">
    <property type="entry name" value="CheY_signal_transducer"/>
</dbReference>
<evidence type="ECO:0000313" key="4">
    <source>
        <dbReference type="Proteomes" id="UP000199062"/>
    </source>
</evidence>
<dbReference type="InterPro" id="IPR001789">
    <property type="entry name" value="Sig_transdc_resp-reg_receiver"/>
</dbReference>
<reference evidence="3 4" key="1">
    <citation type="submission" date="2016-10" db="EMBL/GenBank/DDBJ databases">
        <authorList>
            <person name="de Groot N.N."/>
        </authorList>
    </citation>
    <scope>NUCLEOTIDE SEQUENCE [LARGE SCALE GENOMIC DNA]</scope>
    <source>
        <strain evidence="3 4">CGMCC 1.10457</strain>
    </source>
</reference>
<dbReference type="NCBIfam" id="NF041367">
    <property type="entry name" value="CheY_Halo"/>
    <property type="match status" value="1"/>
</dbReference>
<dbReference type="Pfam" id="PF00072">
    <property type="entry name" value="Response_reg"/>
    <property type="match status" value="1"/>
</dbReference>
<accession>A0A1I6L4U2</accession>
<dbReference type="PROSITE" id="PS50110">
    <property type="entry name" value="RESPONSE_REGULATORY"/>
    <property type="match status" value="1"/>
</dbReference>
<evidence type="ECO:0000256" key="1">
    <source>
        <dbReference type="PROSITE-ProRule" id="PRU00169"/>
    </source>
</evidence>
<gene>
    <name evidence="3" type="ORF">SAMN05216559_2036</name>
</gene>
<evidence type="ECO:0000313" key="3">
    <source>
        <dbReference type="EMBL" id="SFR98456.1"/>
    </source>
</evidence>